<evidence type="ECO:0000313" key="2">
    <source>
        <dbReference type="Proteomes" id="UP000654913"/>
    </source>
</evidence>
<dbReference type="AlphaFoldDB" id="A0A7R8AN48"/>
<organism evidence="1 2">
    <name type="scientific">Aspergillus puulaauensis</name>
    <dbReference type="NCBI Taxonomy" id="1220207"/>
    <lineage>
        <taxon>Eukaryota</taxon>
        <taxon>Fungi</taxon>
        <taxon>Dikarya</taxon>
        <taxon>Ascomycota</taxon>
        <taxon>Pezizomycotina</taxon>
        <taxon>Eurotiomycetes</taxon>
        <taxon>Eurotiomycetidae</taxon>
        <taxon>Eurotiales</taxon>
        <taxon>Aspergillaceae</taxon>
        <taxon>Aspergillus</taxon>
    </lineage>
</organism>
<reference evidence="1" key="1">
    <citation type="submission" date="2021-01" db="EMBL/GenBank/DDBJ databases">
        <authorList>
            <consortium name="Aspergillus puulaauensis MK2 genome sequencing consortium"/>
            <person name="Kazuki M."/>
            <person name="Futagami T."/>
        </authorList>
    </citation>
    <scope>NUCLEOTIDE SEQUENCE</scope>
    <source>
        <strain evidence="1">MK2</strain>
    </source>
</reference>
<reference evidence="1" key="2">
    <citation type="submission" date="2021-02" db="EMBL/GenBank/DDBJ databases">
        <title>Aspergillus puulaauensis MK2 genome sequence.</title>
        <authorList>
            <person name="Futagami T."/>
            <person name="Mori K."/>
            <person name="Kadooka C."/>
            <person name="Tanaka T."/>
        </authorList>
    </citation>
    <scope>NUCLEOTIDE SEQUENCE</scope>
    <source>
        <strain evidence="1">MK2</strain>
    </source>
</reference>
<dbReference type="Proteomes" id="UP000654913">
    <property type="component" value="Chromosome 4"/>
</dbReference>
<accession>A0A7R8AN48</accession>
<dbReference type="GeneID" id="64974512"/>
<keyword evidence="2" id="KW-1185">Reference proteome</keyword>
<proteinExistence type="predicted"/>
<dbReference type="RefSeq" id="XP_041556701.1">
    <property type="nucleotide sequence ID" value="XM_041704080.1"/>
</dbReference>
<dbReference type="KEGG" id="apuu:APUU_40951S"/>
<evidence type="ECO:0000313" key="1">
    <source>
        <dbReference type="EMBL" id="BCS24507.1"/>
    </source>
</evidence>
<name>A0A7R8AN48_9EURO</name>
<gene>
    <name evidence="1" type="ORF">APUU_40951S</name>
</gene>
<sequence length="99" mass="10713">MFSPQAINSSSVASIPLFIFVCFMWLSSATTITLESPRTLPSEYYSALSRIRNGLGVYDIIPPPWAEAAKSASLGGGFGRVRLGRSTNNETNAEELKVV</sequence>
<dbReference type="EMBL" id="AP024446">
    <property type="protein sequence ID" value="BCS24507.1"/>
    <property type="molecule type" value="Genomic_DNA"/>
</dbReference>
<protein>
    <submittedName>
        <fullName evidence="1">Uncharacterized protein</fullName>
    </submittedName>
</protein>